<accession>A0A1Y5RVT0</accession>
<proteinExistence type="predicted"/>
<organism evidence="1 2">
    <name type="scientific">Pacificibacter marinus</name>
    <dbReference type="NCBI Taxonomy" id="658057"/>
    <lineage>
        <taxon>Bacteria</taxon>
        <taxon>Pseudomonadati</taxon>
        <taxon>Pseudomonadota</taxon>
        <taxon>Alphaproteobacteria</taxon>
        <taxon>Rhodobacterales</taxon>
        <taxon>Roseobacteraceae</taxon>
        <taxon>Pacificibacter</taxon>
    </lineage>
</organism>
<sequence>MSMYSFDVLAAWLRSLCWLEFIRMTLRAVLPVVCKSAKERPAPNIRSQPKIGWFITAKAMTFARLLRLVTVMAIKSRGYRYECDAQRQLKCFVPR</sequence>
<dbReference type="AlphaFoldDB" id="A0A1Y5RVT0"/>
<keyword evidence="2" id="KW-1185">Reference proteome</keyword>
<evidence type="ECO:0000313" key="2">
    <source>
        <dbReference type="Proteomes" id="UP000193307"/>
    </source>
</evidence>
<gene>
    <name evidence="1" type="ORF">PAM7971_01002</name>
</gene>
<name>A0A1Y5RVT0_9RHOB</name>
<protein>
    <submittedName>
        <fullName evidence="1">Uncharacterized protein</fullName>
    </submittedName>
</protein>
<dbReference type="EMBL" id="FWFW01000002">
    <property type="protein sequence ID" value="SLN26336.1"/>
    <property type="molecule type" value="Genomic_DNA"/>
</dbReference>
<dbReference type="STRING" id="658057.SAMN04488032_10286"/>
<dbReference type="Proteomes" id="UP000193307">
    <property type="component" value="Unassembled WGS sequence"/>
</dbReference>
<reference evidence="1 2" key="1">
    <citation type="submission" date="2017-03" db="EMBL/GenBank/DDBJ databases">
        <authorList>
            <person name="Afonso C.L."/>
            <person name="Miller P.J."/>
            <person name="Scott M.A."/>
            <person name="Spackman E."/>
            <person name="Goraichik I."/>
            <person name="Dimitrov K.M."/>
            <person name="Suarez D.L."/>
            <person name="Swayne D.E."/>
        </authorList>
    </citation>
    <scope>NUCLEOTIDE SEQUENCE [LARGE SCALE GENOMIC DNA]</scope>
    <source>
        <strain evidence="1 2">CECT 7971</strain>
    </source>
</reference>
<evidence type="ECO:0000313" key="1">
    <source>
        <dbReference type="EMBL" id="SLN26336.1"/>
    </source>
</evidence>